<dbReference type="Pfam" id="PF26120">
    <property type="entry name" value="CBM_1st_SusF"/>
    <property type="match status" value="1"/>
</dbReference>
<protein>
    <submittedName>
        <fullName evidence="4">DUF5115 domain-containing protein</fullName>
    </submittedName>
</protein>
<dbReference type="PROSITE" id="PS51257">
    <property type="entry name" value="PROKAR_LIPOPROTEIN"/>
    <property type="match status" value="1"/>
</dbReference>
<evidence type="ECO:0000313" key="4">
    <source>
        <dbReference type="EMBL" id="RHF10079.1"/>
    </source>
</evidence>
<dbReference type="RefSeq" id="WP_118226856.1">
    <property type="nucleotide sequence ID" value="NZ_JADNLN010000006.1"/>
</dbReference>
<dbReference type="Pfam" id="PF17142">
    <property type="entry name" value="SusF_N"/>
    <property type="match status" value="1"/>
</dbReference>
<reference evidence="4 5" key="1">
    <citation type="submission" date="2018-08" db="EMBL/GenBank/DDBJ databases">
        <title>A genome reference for cultivated species of the human gut microbiota.</title>
        <authorList>
            <person name="Zou Y."/>
            <person name="Xue W."/>
            <person name="Luo G."/>
        </authorList>
    </citation>
    <scope>NUCLEOTIDE SEQUENCE [LARGE SCALE GENOMIC DNA]</scope>
    <source>
        <strain evidence="4 5">AM26-26AC</strain>
    </source>
</reference>
<feature type="domain" description="SusF first starch specific CBM" evidence="3">
    <location>
        <begin position="166"/>
        <end position="284"/>
    </location>
</feature>
<keyword evidence="1" id="KW-0732">Signal</keyword>
<dbReference type="AlphaFoldDB" id="A0A414MFL0"/>
<evidence type="ECO:0000259" key="3">
    <source>
        <dbReference type="Pfam" id="PF26120"/>
    </source>
</evidence>
<dbReference type="CDD" id="cd12964">
    <property type="entry name" value="CBM-Fa"/>
    <property type="match status" value="1"/>
</dbReference>
<feature type="domain" description="Outer membrane protein SusF N-terminal" evidence="2">
    <location>
        <begin position="18"/>
        <end position="142"/>
    </location>
</feature>
<evidence type="ECO:0000256" key="1">
    <source>
        <dbReference type="SAM" id="SignalP"/>
    </source>
</evidence>
<dbReference type="InterPro" id="IPR058976">
    <property type="entry name" value="CBM_1st_SusF"/>
</dbReference>
<proteinExistence type="predicted"/>
<sequence length="505" mass="56200">MKLKSLYSFLLATALVACNEDFNEGIAGYQTNDPEDAAATVSFSATPASETAIDLGNLTEGTTMVKVCSFTPSKVSESVKLSYVLEMKYTAADGTLANRKFKITETGEVKVEELQNLVETAFNKRPVERSFDAYVFEYQEVNKQTVMGKSEKFVIKLTPKAPVIAEAYYMIGNMFKVDDDNDGWKEVTEKGKFTHSDKDVYEDSKFTLIFTTTATDQYWKIIPVDNINSGNLGNMPGDVGVITDGDDAMNGKLINENCKAGKIAEPGMYRITLDMMEYTYEIKKIIPEYFLVGDITSWNDKVAMHMLYPQSDKKYAYITDFSKTDKSAGNVKIWLGADFGEWSNCYGTVTDGDKALAGSLVSVNAGAIGCPEAEALYKLEVDFSSNTYVWTKLDEQVPVTYEKISLIGEFNNWDAKNGTEKDLVMVAPHNWYIGDFEPGKDGELKLRANHNWDIAWGTLTAGVTIADKNYQTLTTPNGNNFIVPNGKYNVFFNDITGEIVFQTVE</sequence>
<dbReference type="Gene3D" id="2.60.40.3620">
    <property type="match status" value="3"/>
</dbReference>
<name>A0A414MFL0_9BACE</name>
<evidence type="ECO:0000313" key="5">
    <source>
        <dbReference type="Proteomes" id="UP000283538"/>
    </source>
</evidence>
<organism evidence="4 5">
    <name type="scientific">Bacteroides eggerthii</name>
    <dbReference type="NCBI Taxonomy" id="28111"/>
    <lineage>
        <taxon>Bacteria</taxon>
        <taxon>Pseudomonadati</taxon>
        <taxon>Bacteroidota</taxon>
        <taxon>Bacteroidia</taxon>
        <taxon>Bacteroidales</taxon>
        <taxon>Bacteroidaceae</taxon>
        <taxon>Bacteroides</taxon>
    </lineage>
</organism>
<comment type="caution">
    <text evidence="4">The sequence shown here is derived from an EMBL/GenBank/DDBJ whole genome shotgun (WGS) entry which is preliminary data.</text>
</comment>
<dbReference type="Proteomes" id="UP000283538">
    <property type="component" value="Unassembled WGS sequence"/>
</dbReference>
<feature type="signal peptide" evidence="1">
    <location>
        <begin position="1"/>
        <end position="19"/>
    </location>
</feature>
<gene>
    <name evidence="4" type="ORF">DW701_06135</name>
</gene>
<dbReference type="InterPro" id="IPR033408">
    <property type="entry name" value="SusF_N"/>
</dbReference>
<feature type="chain" id="PRO_5019172941" evidence="1">
    <location>
        <begin position="20"/>
        <end position="505"/>
    </location>
</feature>
<accession>A0A414MFL0</accession>
<evidence type="ECO:0000259" key="2">
    <source>
        <dbReference type="Pfam" id="PF17142"/>
    </source>
</evidence>
<dbReference type="EMBL" id="QSLA01000005">
    <property type="protein sequence ID" value="RHF10079.1"/>
    <property type="molecule type" value="Genomic_DNA"/>
</dbReference>